<evidence type="ECO:0000313" key="4">
    <source>
        <dbReference type="WBParaSite" id="Csp11.Scaffold630.g20677.t1"/>
    </source>
</evidence>
<name>A0A1I7UYQ6_9PELO</name>
<feature type="compositionally biased region" description="Basic and acidic residues" evidence="1">
    <location>
        <begin position="161"/>
        <end position="182"/>
    </location>
</feature>
<sequence>MFIITAIIIGLHFVNQFNEDYAFSYSLKDSSSWLLIIFHTVILLATVPLEFSLKNWQRTIVIQLCHVSFYVMCTSSTVEIWKLLKGDLKLRDTKKRNPYSGINGLWNRLKTIGAYTKKVQKADTWPTTVTVFKDSGLEADPITVMTRWTAPALDTIMASPEPKEDVERAPENGVEKSVKFTD</sequence>
<dbReference type="WBParaSite" id="Csp11.Scaffold630.g20677.t1">
    <property type="protein sequence ID" value="Csp11.Scaffold630.g20677.t1"/>
    <property type="gene ID" value="Csp11.Scaffold630.g20677"/>
</dbReference>
<dbReference type="AlphaFoldDB" id="A0A1I7UYQ6"/>
<keyword evidence="2" id="KW-0812">Transmembrane</keyword>
<proteinExistence type="predicted"/>
<protein>
    <submittedName>
        <fullName evidence="4">Serpentine receptor class gamma</fullName>
    </submittedName>
</protein>
<feature type="transmembrane region" description="Helical" evidence="2">
    <location>
        <begin position="32"/>
        <end position="53"/>
    </location>
</feature>
<keyword evidence="3" id="KW-1185">Reference proteome</keyword>
<dbReference type="eggNOG" id="ENOG502TD6T">
    <property type="taxonomic scope" value="Eukaryota"/>
</dbReference>
<organism evidence="3 4">
    <name type="scientific">Caenorhabditis tropicalis</name>
    <dbReference type="NCBI Taxonomy" id="1561998"/>
    <lineage>
        <taxon>Eukaryota</taxon>
        <taxon>Metazoa</taxon>
        <taxon>Ecdysozoa</taxon>
        <taxon>Nematoda</taxon>
        <taxon>Chromadorea</taxon>
        <taxon>Rhabditida</taxon>
        <taxon>Rhabditina</taxon>
        <taxon>Rhabditomorpha</taxon>
        <taxon>Rhabditoidea</taxon>
        <taxon>Rhabditidae</taxon>
        <taxon>Peloderinae</taxon>
        <taxon>Caenorhabditis</taxon>
    </lineage>
</organism>
<dbReference type="Proteomes" id="UP000095282">
    <property type="component" value="Unplaced"/>
</dbReference>
<evidence type="ECO:0000256" key="1">
    <source>
        <dbReference type="SAM" id="MobiDB-lite"/>
    </source>
</evidence>
<feature type="region of interest" description="Disordered" evidence="1">
    <location>
        <begin position="159"/>
        <end position="182"/>
    </location>
</feature>
<accession>A0A1I7UYQ6</accession>
<keyword evidence="2" id="KW-1133">Transmembrane helix</keyword>
<evidence type="ECO:0000256" key="2">
    <source>
        <dbReference type="SAM" id="Phobius"/>
    </source>
</evidence>
<evidence type="ECO:0000313" key="3">
    <source>
        <dbReference type="Proteomes" id="UP000095282"/>
    </source>
</evidence>
<keyword evidence="2" id="KW-0472">Membrane</keyword>
<reference evidence="4" key="1">
    <citation type="submission" date="2016-11" db="UniProtKB">
        <authorList>
            <consortium name="WormBaseParasite"/>
        </authorList>
    </citation>
    <scope>IDENTIFICATION</scope>
</reference>